<keyword evidence="4" id="KW-0540">Nuclease</keyword>
<keyword evidence="4" id="KW-0378">Hydrolase</keyword>
<name>A0ABS9L2Z6_9MICC</name>
<evidence type="ECO:0000259" key="3">
    <source>
        <dbReference type="SMART" id="SM00507"/>
    </source>
</evidence>
<dbReference type="Gene3D" id="1.10.30.50">
    <property type="match status" value="1"/>
</dbReference>
<feature type="compositionally biased region" description="Basic and acidic residues" evidence="2">
    <location>
        <begin position="274"/>
        <end position="283"/>
    </location>
</feature>
<dbReference type="Pfam" id="PF02720">
    <property type="entry name" value="DUF222"/>
    <property type="match status" value="1"/>
</dbReference>
<evidence type="ECO:0000256" key="1">
    <source>
        <dbReference type="ARBA" id="ARBA00023450"/>
    </source>
</evidence>
<feature type="region of interest" description="Disordered" evidence="2">
    <location>
        <begin position="262"/>
        <end position="289"/>
    </location>
</feature>
<keyword evidence="4" id="KW-0255">Endonuclease</keyword>
<dbReference type="CDD" id="cd00085">
    <property type="entry name" value="HNHc"/>
    <property type="match status" value="1"/>
</dbReference>
<dbReference type="Proteomes" id="UP001165368">
    <property type="component" value="Unassembled WGS sequence"/>
</dbReference>
<evidence type="ECO:0000256" key="2">
    <source>
        <dbReference type="SAM" id="MobiDB-lite"/>
    </source>
</evidence>
<accession>A0ABS9L2Z6</accession>
<dbReference type="InterPro" id="IPR003615">
    <property type="entry name" value="HNH_nuc"/>
</dbReference>
<feature type="domain" description="HNH nuclease" evidence="3">
    <location>
        <begin position="181"/>
        <end position="233"/>
    </location>
</feature>
<organism evidence="4 5">
    <name type="scientific">Arthrobacter hankyongi</name>
    <dbReference type="NCBI Taxonomy" id="2904801"/>
    <lineage>
        <taxon>Bacteria</taxon>
        <taxon>Bacillati</taxon>
        <taxon>Actinomycetota</taxon>
        <taxon>Actinomycetes</taxon>
        <taxon>Micrococcales</taxon>
        <taxon>Micrococcaceae</taxon>
        <taxon>Arthrobacter</taxon>
    </lineage>
</organism>
<sequence>MESRNVTFIPQDDGMAELSIRTSADKALLAYNLIQAHAKSLQGPAEARTLPQLRADVFTDLLLATPAHALPENADGGSPEAPGTRGPGAGFRTVPVSPGQPCTSCGRGPAGNITAGVAVTLSLETAARLADDPGDLAGYGPIPAEMARNLAALARTWLPVLTDEHGRALAAARDLRHPPEWLKRLVRLRDRHCRGPGCRTDARFCDIDHTIAWEDGGKTTLGNLELLCRRDHTAKHRGGWSLSQEGHGRLHWSSRTGHCYTSDPDGSWTPHRAQRPEPPKPDPHAPPPF</sequence>
<dbReference type="InterPro" id="IPR002711">
    <property type="entry name" value="HNH"/>
</dbReference>
<dbReference type="EMBL" id="JAKLTQ010000001">
    <property type="protein sequence ID" value="MCG2621023.1"/>
    <property type="molecule type" value="Genomic_DNA"/>
</dbReference>
<dbReference type="InterPro" id="IPR003870">
    <property type="entry name" value="DUF222"/>
</dbReference>
<keyword evidence="5" id="KW-1185">Reference proteome</keyword>
<comment type="similarity">
    <text evidence="1">Belongs to the Rv1128c/1148c/1588c/1702c/1945/3466 family.</text>
</comment>
<gene>
    <name evidence="4" type="ORF">LVY72_03735</name>
</gene>
<comment type="caution">
    <text evidence="4">The sequence shown here is derived from an EMBL/GenBank/DDBJ whole genome shotgun (WGS) entry which is preliminary data.</text>
</comment>
<feature type="region of interest" description="Disordered" evidence="2">
    <location>
        <begin position="69"/>
        <end position="91"/>
    </location>
</feature>
<dbReference type="Pfam" id="PF01844">
    <property type="entry name" value="HNH"/>
    <property type="match status" value="1"/>
</dbReference>
<evidence type="ECO:0000313" key="5">
    <source>
        <dbReference type="Proteomes" id="UP001165368"/>
    </source>
</evidence>
<protein>
    <submittedName>
        <fullName evidence="4">HNH endonuclease</fullName>
    </submittedName>
</protein>
<proteinExistence type="inferred from homology"/>
<evidence type="ECO:0000313" key="4">
    <source>
        <dbReference type="EMBL" id="MCG2621023.1"/>
    </source>
</evidence>
<reference evidence="4" key="1">
    <citation type="submission" date="2022-01" db="EMBL/GenBank/DDBJ databases">
        <authorList>
            <person name="Jo J.-H."/>
            <person name="Im W.-T."/>
        </authorList>
    </citation>
    <scope>NUCLEOTIDE SEQUENCE</scope>
    <source>
        <strain evidence="4">I2-34</strain>
    </source>
</reference>
<dbReference type="GO" id="GO:0004519">
    <property type="term" value="F:endonuclease activity"/>
    <property type="evidence" value="ECO:0007669"/>
    <property type="project" value="UniProtKB-KW"/>
</dbReference>
<dbReference type="SMART" id="SM00507">
    <property type="entry name" value="HNHc"/>
    <property type="match status" value="1"/>
</dbReference>